<accession>A0A1H2YSI6</accession>
<dbReference type="Pfam" id="PF02321">
    <property type="entry name" value="OEP"/>
    <property type="match status" value="1"/>
</dbReference>
<dbReference type="PANTHER" id="PTHR30203">
    <property type="entry name" value="OUTER MEMBRANE CATION EFFLUX PROTEIN"/>
    <property type="match status" value="1"/>
</dbReference>
<dbReference type="GO" id="GO:0015562">
    <property type="term" value="F:efflux transmembrane transporter activity"/>
    <property type="evidence" value="ECO:0007669"/>
    <property type="project" value="InterPro"/>
</dbReference>
<proteinExistence type="inferred from homology"/>
<reference evidence="4 5" key="1">
    <citation type="submission" date="2016-10" db="EMBL/GenBank/DDBJ databases">
        <authorList>
            <person name="de Groot N.N."/>
        </authorList>
    </citation>
    <scope>NUCLEOTIDE SEQUENCE [LARGE SCALE GENOMIC DNA]</scope>
    <source>
        <strain evidence="4 5">DSM 24956</strain>
    </source>
</reference>
<dbReference type="STRING" id="762486.SAMN05444411_10344"/>
<name>A0A1H2YSI6_9FLAO</name>
<gene>
    <name evidence="4" type="ORF">SAMN05444411_10344</name>
</gene>
<dbReference type="InterPro" id="IPR003423">
    <property type="entry name" value="OMP_efflux"/>
</dbReference>
<keyword evidence="2" id="KW-0175">Coiled coil</keyword>
<dbReference type="EMBL" id="FNNJ01000003">
    <property type="protein sequence ID" value="SDX08047.1"/>
    <property type="molecule type" value="Genomic_DNA"/>
</dbReference>
<dbReference type="Gene3D" id="1.20.1600.10">
    <property type="entry name" value="Outer membrane efflux proteins (OEP)"/>
    <property type="match status" value="1"/>
</dbReference>
<keyword evidence="5" id="KW-1185">Reference proteome</keyword>
<feature type="coiled-coil region" evidence="2">
    <location>
        <begin position="132"/>
        <end position="159"/>
    </location>
</feature>
<dbReference type="AlphaFoldDB" id="A0A1H2YSI6"/>
<dbReference type="InterPro" id="IPR010131">
    <property type="entry name" value="MdtP/NodT-like"/>
</dbReference>
<protein>
    <submittedName>
        <fullName evidence="4">Outer membrane efflux protein</fullName>
    </submittedName>
</protein>
<sequence>MNKLFKILLILTLTIICFNKSQAQTSKTDNITLKGSEFNFPPLNAVIDSVLKRSAMLSFRKHGIGVKESTLKSERLYWTKNIGIQATSQYGTISSFSTSEESTSNISTLTTQDQLNYSVGLYLKLPLFDGLNRKHQLKLAKLEVEAAKSMAKAQEEEIRQRVIVLYQELLLKKKLLKIKSNSLSDARVNMQMVEKEFRNGAVPISEYVRISGMTTNMEAAYETAISEFITSKKILEDMAGFVFSLTRSK</sequence>
<comment type="similarity">
    <text evidence="1">Belongs to the outer membrane factor (OMF) (TC 1.B.17) family.</text>
</comment>
<evidence type="ECO:0000256" key="3">
    <source>
        <dbReference type="SAM" id="SignalP"/>
    </source>
</evidence>
<dbReference type="Proteomes" id="UP000199595">
    <property type="component" value="Unassembled WGS sequence"/>
</dbReference>
<dbReference type="RefSeq" id="WP_090122078.1">
    <property type="nucleotide sequence ID" value="NZ_FNNJ01000003.1"/>
</dbReference>
<feature type="signal peptide" evidence="3">
    <location>
        <begin position="1"/>
        <end position="23"/>
    </location>
</feature>
<evidence type="ECO:0000313" key="5">
    <source>
        <dbReference type="Proteomes" id="UP000199595"/>
    </source>
</evidence>
<evidence type="ECO:0000256" key="2">
    <source>
        <dbReference type="SAM" id="Coils"/>
    </source>
</evidence>
<organism evidence="4 5">
    <name type="scientific">Lutibacter oricola</name>
    <dbReference type="NCBI Taxonomy" id="762486"/>
    <lineage>
        <taxon>Bacteria</taxon>
        <taxon>Pseudomonadati</taxon>
        <taxon>Bacteroidota</taxon>
        <taxon>Flavobacteriia</taxon>
        <taxon>Flavobacteriales</taxon>
        <taxon>Flavobacteriaceae</taxon>
        <taxon>Lutibacter</taxon>
    </lineage>
</organism>
<dbReference type="OrthoDB" id="1344356at2"/>
<evidence type="ECO:0000256" key="1">
    <source>
        <dbReference type="ARBA" id="ARBA00007613"/>
    </source>
</evidence>
<feature type="chain" id="PRO_5011621671" evidence="3">
    <location>
        <begin position="24"/>
        <end position="249"/>
    </location>
</feature>
<evidence type="ECO:0000313" key="4">
    <source>
        <dbReference type="EMBL" id="SDX08047.1"/>
    </source>
</evidence>
<keyword evidence="3" id="KW-0732">Signal</keyword>
<dbReference type="SUPFAM" id="SSF56954">
    <property type="entry name" value="Outer membrane efflux proteins (OEP)"/>
    <property type="match status" value="1"/>
</dbReference>